<comment type="catalytic activity">
    <reaction evidence="10">
        <text>L-seryl-[protein] + ATP = O-phospho-L-seryl-[protein] + ADP + H(+)</text>
        <dbReference type="Rhea" id="RHEA:17989"/>
        <dbReference type="Rhea" id="RHEA-COMP:9863"/>
        <dbReference type="Rhea" id="RHEA-COMP:11604"/>
        <dbReference type="ChEBI" id="CHEBI:15378"/>
        <dbReference type="ChEBI" id="CHEBI:29999"/>
        <dbReference type="ChEBI" id="CHEBI:30616"/>
        <dbReference type="ChEBI" id="CHEBI:83421"/>
        <dbReference type="ChEBI" id="CHEBI:456216"/>
        <dbReference type="EC" id="2.7.11.1"/>
    </reaction>
    <physiologicalReaction direction="left-to-right" evidence="10">
        <dbReference type="Rhea" id="RHEA:17990"/>
    </physiologicalReaction>
</comment>
<evidence type="ECO:0000256" key="9">
    <source>
        <dbReference type="ARBA" id="ARBA00048659"/>
    </source>
</evidence>
<dbReference type="InterPro" id="IPR008271">
    <property type="entry name" value="Ser/Thr_kinase_AS"/>
</dbReference>
<organism evidence="13 14">
    <name type="scientific">Folsomia candida</name>
    <name type="common">Springtail</name>
    <dbReference type="NCBI Taxonomy" id="158441"/>
    <lineage>
        <taxon>Eukaryota</taxon>
        <taxon>Metazoa</taxon>
        <taxon>Ecdysozoa</taxon>
        <taxon>Arthropoda</taxon>
        <taxon>Hexapoda</taxon>
        <taxon>Collembola</taxon>
        <taxon>Entomobryomorpha</taxon>
        <taxon>Isotomoidea</taxon>
        <taxon>Isotomidae</taxon>
        <taxon>Proisotominae</taxon>
        <taxon>Folsomia</taxon>
    </lineage>
</organism>
<evidence type="ECO:0000259" key="12">
    <source>
        <dbReference type="PROSITE" id="PS50011"/>
    </source>
</evidence>
<accession>A0A226DW17</accession>
<dbReference type="InterPro" id="IPR011009">
    <property type="entry name" value="Kinase-like_dom_sf"/>
</dbReference>
<evidence type="ECO:0000256" key="6">
    <source>
        <dbReference type="ARBA" id="ARBA00022840"/>
    </source>
</evidence>
<comment type="caution">
    <text evidence="13">The sequence shown here is derived from an EMBL/GenBank/DDBJ whole genome shotgun (WGS) entry which is preliminary data.</text>
</comment>
<dbReference type="AlphaFoldDB" id="A0A226DW17"/>
<keyword evidence="2" id="KW-0723">Serine/threonine-protein kinase</keyword>
<proteinExistence type="inferred from homology"/>
<dbReference type="GO" id="GO:0005737">
    <property type="term" value="C:cytoplasm"/>
    <property type="evidence" value="ECO:0007669"/>
    <property type="project" value="TreeGrafter"/>
</dbReference>
<keyword evidence="14" id="KW-1185">Reference proteome</keyword>
<reference evidence="13 14" key="1">
    <citation type="submission" date="2015-12" db="EMBL/GenBank/DDBJ databases">
        <title>The genome of Folsomia candida.</title>
        <authorList>
            <person name="Faddeeva A."/>
            <person name="Derks M.F."/>
            <person name="Anvar Y."/>
            <person name="Smit S."/>
            <person name="Van Straalen N."/>
            <person name="Roelofs D."/>
        </authorList>
    </citation>
    <scope>NUCLEOTIDE SEQUENCE [LARGE SCALE GENOMIC DNA]</scope>
    <source>
        <strain evidence="13 14">VU population</strain>
        <tissue evidence="13">Whole body</tissue>
    </source>
</reference>
<dbReference type="GO" id="GO:0005524">
    <property type="term" value="F:ATP binding"/>
    <property type="evidence" value="ECO:0007669"/>
    <property type="project" value="UniProtKB-UniRule"/>
</dbReference>
<dbReference type="SMART" id="SM00220">
    <property type="entry name" value="S_TKc"/>
    <property type="match status" value="1"/>
</dbReference>
<dbReference type="Gene3D" id="1.10.510.10">
    <property type="entry name" value="Transferase(Phosphotransferase) domain 1"/>
    <property type="match status" value="1"/>
</dbReference>
<dbReference type="PANTHER" id="PTHR11042:SF160">
    <property type="entry name" value="EUKARYOTIC TRANSLATION INITIATION FACTOR 2-ALPHA KINASE 1"/>
    <property type="match status" value="1"/>
</dbReference>
<dbReference type="Pfam" id="PF00069">
    <property type="entry name" value="Pkinase"/>
    <property type="match status" value="1"/>
</dbReference>
<keyword evidence="4 11" id="KW-0547">Nucleotide-binding</keyword>
<dbReference type="Proteomes" id="UP000198287">
    <property type="component" value="Unassembled WGS sequence"/>
</dbReference>
<evidence type="ECO:0000256" key="8">
    <source>
        <dbReference type="ARBA" id="ARBA00037982"/>
    </source>
</evidence>
<dbReference type="GO" id="GO:0017148">
    <property type="term" value="P:negative regulation of translation"/>
    <property type="evidence" value="ECO:0007669"/>
    <property type="project" value="UniProtKB-KW"/>
</dbReference>
<gene>
    <name evidence="13" type="ORF">Fcan01_15767</name>
</gene>
<dbReference type="STRING" id="158441.A0A226DW17"/>
<dbReference type="PROSITE" id="PS00108">
    <property type="entry name" value="PROTEIN_KINASE_ST"/>
    <property type="match status" value="1"/>
</dbReference>
<dbReference type="EC" id="2.7.11.1" evidence="1"/>
<dbReference type="Gene3D" id="3.30.200.20">
    <property type="entry name" value="Phosphorylase Kinase, domain 1"/>
    <property type="match status" value="1"/>
</dbReference>
<keyword evidence="7" id="KW-0652">Protein synthesis inhibitor</keyword>
<dbReference type="GO" id="GO:0005634">
    <property type="term" value="C:nucleus"/>
    <property type="evidence" value="ECO:0007669"/>
    <property type="project" value="TreeGrafter"/>
</dbReference>
<evidence type="ECO:0000256" key="11">
    <source>
        <dbReference type="PROSITE-ProRule" id="PRU10141"/>
    </source>
</evidence>
<keyword evidence="5 13" id="KW-0418">Kinase</keyword>
<evidence type="ECO:0000256" key="2">
    <source>
        <dbReference type="ARBA" id="ARBA00022527"/>
    </source>
</evidence>
<dbReference type="InterPro" id="IPR000719">
    <property type="entry name" value="Prot_kinase_dom"/>
</dbReference>
<evidence type="ECO:0000256" key="1">
    <source>
        <dbReference type="ARBA" id="ARBA00012513"/>
    </source>
</evidence>
<keyword evidence="3" id="KW-0808">Transferase</keyword>
<keyword evidence="6 11" id="KW-0067">ATP-binding</keyword>
<dbReference type="EMBL" id="LNIX01000010">
    <property type="protein sequence ID" value="OXA49419.1"/>
    <property type="molecule type" value="Genomic_DNA"/>
</dbReference>
<sequence>MAEKYPENTDSAVHNLSTIWPDQLPIFDFIDNLTTFESCLGYGRFGVVLKVKISSKFYAVKFLLSNEILTEEKARREYDIPLALKPHKNVVGIHNYVKNKVLSPSQVEQIIALSDPTIEASYKIELRKRATVRWTCIQMELCGPSLRDWLKEFKPPKDSIYTQMKQAAIVQDLIEGMEFLHKNGVIHRDLKPENIMFTSFEYNLPIKIGDFGLARLILPEDGSTLTSNVGTRWYRAPEILDGKYSYQADIYSLGLVLWETTALIPSKKLPGLIDQLVNDKNEKLVDEHPLLGPGLRELIISCTKRYTIDRLKSMTEASKLLNIKVIQIRPQEIVARTSEALRLCLKFVSRGCTIRLVETTYHCGIYMRVDNTKIFGQGENTVIDLRANEIQICASHCTLSYLKIIGHARDDLPTIWVENSHNKINDVTIKLEAYHKDDGTEEESNVYGIFVEGENHMLQRVTIENTTPRDLLIYGSLFAPNLTIWDLFVTKGQVVICIDGESGSLKRIGQSDLLDNSLQNVSLRPESQNELFDRRDCPAELHICVKGLNCNLEEIQCAGVFVNASNTSLHNVQCSGVITILAQLNNIALKKCETKSLNTESKVSIIDCKLGAVSNIIEWKGFYMAGFWYHYLNKHLNYPTGIKR</sequence>
<dbReference type="PROSITE" id="PS50011">
    <property type="entry name" value="PROTEIN_KINASE_DOM"/>
    <property type="match status" value="1"/>
</dbReference>
<evidence type="ECO:0000256" key="4">
    <source>
        <dbReference type="ARBA" id="ARBA00022741"/>
    </source>
</evidence>
<name>A0A226DW17_FOLCA</name>
<evidence type="ECO:0000256" key="10">
    <source>
        <dbReference type="ARBA" id="ARBA00048977"/>
    </source>
</evidence>
<dbReference type="GO" id="GO:0004694">
    <property type="term" value="F:eukaryotic translation initiation factor 2alpha kinase activity"/>
    <property type="evidence" value="ECO:0007669"/>
    <property type="project" value="TreeGrafter"/>
</dbReference>
<dbReference type="PANTHER" id="PTHR11042">
    <property type="entry name" value="EUKARYOTIC TRANSLATION INITIATION FACTOR 2-ALPHA KINASE EIF2-ALPHA KINASE -RELATED"/>
    <property type="match status" value="1"/>
</dbReference>
<evidence type="ECO:0000256" key="7">
    <source>
        <dbReference type="ARBA" id="ARBA00023193"/>
    </source>
</evidence>
<dbReference type="CDD" id="cd00180">
    <property type="entry name" value="PKc"/>
    <property type="match status" value="1"/>
</dbReference>
<evidence type="ECO:0000256" key="5">
    <source>
        <dbReference type="ARBA" id="ARBA00022777"/>
    </source>
</evidence>
<feature type="binding site" evidence="11">
    <location>
        <position position="61"/>
    </location>
    <ligand>
        <name>ATP</name>
        <dbReference type="ChEBI" id="CHEBI:30616"/>
    </ligand>
</feature>
<evidence type="ECO:0000256" key="3">
    <source>
        <dbReference type="ARBA" id="ARBA00022679"/>
    </source>
</evidence>
<evidence type="ECO:0000313" key="13">
    <source>
        <dbReference type="EMBL" id="OXA49419.1"/>
    </source>
</evidence>
<dbReference type="InterPro" id="IPR050339">
    <property type="entry name" value="CC_SR_Kinase"/>
</dbReference>
<dbReference type="InterPro" id="IPR017441">
    <property type="entry name" value="Protein_kinase_ATP_BS"/>
</dbReference>
<dbReference type="InterPro" id="IPR011050">
    <property type="entry name" value="Pectin_lyase_fold/virulence"/>
</dbReference>
<comment type="similarity">
    <text evidence="8">Belongs to the protein kinase superfamily. Ser/Thr protein kinase family. GCN2 subfamily.</text>
</comment>
<dbReference type="PROSITE" id="PS00107">
    <property type="entry name" value="PROTEIN_KINASE_ATP"/>
    <property type="match status" value="1"/>
</dbReference>
<dbReference type="OrthoDB" id="4062651at2759"/>
<dbReference type="SUPFAM" id="SSF51126">
    <property type="entry name" value="Pectin lyase-like"/>
    <property type="match status" value="1"/>
</dbReference>
<comment type="catalytic activity">
    <reaction evidence="9">
        <text>L-threonyl-[protein] + ATP = O-phospho-L-threonyl-[protein] + ADP + H(+)</text>
        <dbReference type="Rhea" id="RHEA:46608"/>
        <dbReference type="Rhea" id="RHEA-COMP:11060"/>
        <dbReference type="Rhea" id="RHEA-COMP:11605"/>
        <dbReference type="ChEBI" id="CHEBI:15378"/>
        <dbReference type="ChEBI" id="CHEBI:30013"/>
        <dbReference type="ChEBI" id="CHEBI:30616"/>
        <dbReference type="ChEBI" id="CHEBI:61977"/>
        <dbReference type="ChEBI" id="CHEBI:456216"/>
        <dbReference type="EC" id="2.7.11.1"/>
    </reaction>
    <physiologicalReaction direction="left-to-right" evidence="9">
        <dbReference type="Rhea" id="RHEA:46609"/>
    </physiologicalReaction>
</comment>
<dbReference type="SUPFAM" id="SSF56112">
    <property type="entry name" value="Protein kinase-like (PK-like)"/>
    <property type="match status" value="1"/>
</dbReference>
<protein>
    <recommendedName>
        <fullName evidence="1">non-specific serine/threonine protein kinase</fullName>
        <ecNumber evidence="1">2.7.11.1</ecNumber>
    </recommendedName>
</protein>
<feature type="domain" description="Protein kinase" evidence="12">
    <location>
        <begin position="34"/>
        <end position="321"/>
    </location>
</feature>
<evidence type="ECO:0000313" key="14">
    <source>
        <dbReference type="Proteomes" id="UP000198287"/>
    </source>
</evidence>